<evidence type="ECO:0000256" key="8">
    <source>
        <dbReference type="ARBA" id="ARBA00023163"/>
    </source>
</evidence>
<proteinExistence type="predicted"/>
<feature type="region of interest" description="Disordered" evidence="10">
    <location>
        <begin position="355"/>
        <end position="444"/>
    </location>
</feature>
<dbReference type="InterPro" id="IPR013083">
    <property type="entry name" value="Znf_RING/FYVE/PHD"/>
</dbReference>
<dbReference type="STRING" id="5217.A0A4Q1BHD8"/>
<dbReference type="GO" id="GO:0061630">
    <property type="term" value="F:ubiquitin protein ligase activity"/>
    <property type="evidence" value="ECO:0007669"/>
    <property type="project" value="UniProtKB-EC"/>
</dbReference>
<feature type="region of interest" description="Disordered" evidence="10">
    <location>
        <begin position="606"/>
        <end position="643"/>
    </location>
</feature>
<keyword evidence="6" id="KW-0862">Zinc</keyword>
<feature type="compositionally biased region" description="Low complexity" evidence="10">
    <location>
        <begin position="355"/>
        <end position="367"/>
    </location>
</feature>
<keyword evidence="7" id="KW-0805">Transcription regulation</keyword>
<dbReference type="InterPro" id="IPR001841">
    <property type="entry name" value="Znf_RING"/>
</dbReference>
<sequence>MNKQSTDLIVDEAEGFLLQHALFSPPRAWPPTAPPPVDQSTRLAAGKKKMDWEDQVRLHPDEPMDLSWSKKEGDDECNKERCVICLMPLRDRTIVGVCGHEFCFECIGVWANQSRRCPLCSADMAPFLLHDLDAIVPIKFYLPPLPQRRPPTMTLPLSRLPGSGEDPRWGAREKAELDELDLQVERRREIYRHELYVKHIASNPTTGFRPNPSPREISDDPLLLARATLFMRRELRVWSLVDVEYLTTYILSLIKAIDIRSEPAVRLLADTLDTPDNVYPRGAEHFAHELYNFLRSPFKELRKYDLIAQYDPIPNSPLDKSPLRSISRHSSIPISPSNSFSSHSSLLRSPLSSFESSYKSQNSSSSSQVGRNQHKRSLSSSSSHKLESHLSNHEPSTRKRNSHSTYHDSPPVSKRQQTSPKEWSKHDTFIPPPSPGGRKWDESDSWVDPDYLDYIEVQRQREEERMKRRQAKRDRWQVGRMGSVTQNVVEQEKERIELLPSPPRTNMVDVDTTQESTVGILDNVDVNLTRSGGISIKGASNHVNGQKQKRLTLLERLAKAKSESQGLSNLPSTTSLNSNSNSNVQHDVSHISILDQTRTQAIEQENQTRTQTIEEDNETDRKPNSRIEEEKVQTKKSLKEMKRSRMKLRLKLENEKASYKFKTNQSRAYALRSRLLLSKARRAAKEEDSSLRDLDKVERFKEIRRRLMVLKMMQAETIVERRARELKAKLMEKRKGKGVGPGTGLGTGLRTGLGLGVEDISRMMMVV</sequence>
<evidence type="ECO:0000313" key="13">
    <source>
        <dbReference type="Proteomes" id="UP000289152"/>
    </source>
</evidence>
<evidence type="ECO:0000256" key="4">
    <source>
        <dbReference type="ARBA" id="ARBA00022723"/>
    </source>
</evidence>
<keyword evidence="8" id="KW-0804">Transcription</keyword>
<evidence type="ECO:0000259" key="11">
    <source>
        <dbReference type="PROSITE" id="PS50089"/>
    </source>
</evidence>
<comment type="catalytic activity">
    <reaction evidence="1">
        <text>S-ubiquitinyl-[E2 ubiquitin-conjugating enzyme]-L-cysteine + [acceptor protein]-L-lysine = [E2 ubiquitin-conjugating enzyme]-L-cysteine + N(6)-ubiquitinyl-[acceptor protein]-L-lysine.</text>
        <dbReference type="EC" id="2.3.2.27"/>
    </reaction>
</comment>
<dbReference type="PROSITE" id="PS50089">
    <property type="entry name" value="ZF_RING_2"/>
    <property type="match status" value="1"/>
</dbReference>
<dbReference type="Proteomes" id="UP000289152">
    <property type="component" value="Unassembled WGS sequence"/>
</dbReference>
<keyword evidence="5 9" id="KW-0863">Zinc-finger</keyword>
<dbReference type="PANTHER" id="PTHR46077">
    <property type="entry name" value="E3 UBIQUITIN-PROTEIN LIGASE TOPORS"/>
    <property type="match status" value="1"/>
</dbReference>
<evidence type="ECO:0000256" key="7">
    <source>
        <dbReference type="ARBA" id="ARBA00023015"/>
    </source>
</evidence>
<dbReference type="Pfam" id="PF13639">
    <property type="entry name" value="zf-RING_2"/>
    <property type="match status" value="1"/>
</dbReference>
<dbReference type="GO" id="GO:0006513">
    <property type="term" value="P:protein monoubiquitination"/>
    <property type="evidence" value="ECO:0007669"/>
    <property type="project" value="TreeGrafter"/>
</dbReference>
<keyword evidence="3" id="KW-0808">Transferase</keyword>
<dbReference type="GO" id="GO:0000209">
    <property type="term" value="P:protein polyubiquitination"/>
    <property type="evidence" value="ECO:0007669"/>
    <property type="project" value="TreeGrafter"/>
</dbReference>
<feature type="compositionally biased region" description="Basic and acidic residues" evidence="10">
    <location>
        <begin position="384"/>
        <end position="397"/>
    </location>
</feature>
<dbReference type="EC" id="2.3.2.27" evidence="2"/>
<organism evidence="12 13">
    <name type="scientific">Tremella mesenterica</name>
    <name type="common">Jelly fungus</name>
    <dbReference type="NCBI Taxonomy" id="5217"/>
    <lineage>
        <taxon>Eukaryota</taxon>
        <taxon>Fungi</taxon>
        <taxon>Dikarya</taxon>
        <taxon>Basidiomycota</taxon>
        <taxon>Agaricomycotina</taxon>
        <taxon>Tremellomycetes</taxon>
        <taxon>Tremellales</taxon>
        <taxon>Tremellaceae</taxon>
        <taxon>Tremella</taxon>
    </lineage>
</organism>
<dbReference type="PANTHER" id="PTHR46077:SF1">
    <property type="entry name" value="TOP1 BINDING ARGININE_SERINE RICH PROTEIN, E3 UBIQUITIN LIGASE"/>
    <property type="match status" value="1"/>
</dbReference>
<feature type="domain" description="RING-type" evidence="11">
    <location>
        <begin position="82"/>
        <end position="121"/>
    </location>
</feature>
<name>A0A4Q1BHD8_TREME</name>
<evidence type="ECO:0000256" key="6">
    <source>
        <dbReference type="ARBA" id="ARBA00022833"/>
    </source>
</evidence>
<dbReference type="Gene3D" id="3.30.40.10">
    <property type="entry name" value="Zinc/RING finger domain, C3HC4 (zinc finger)"/>
    <property type="match status" value="1"/>
</dbReference>
<dbReference type="VEuPathDB" id="FungiDB:TREMEDRAFT_74827"/>
<dbReference type="OrthoDB" id="21204at2759"/>
<gene>
    <name evidence="12" type="ORF">M231_05718</name>
</gene>
<dbReference type="EMBL" id="SDIL01000080">
    <property type="protein sequence ID" value="RXK37011.1"/>
    <property type="molecule type" value="Genomic_DNA"/>
</dbReference>
<feature type="region of interest" description="Disordered" evidence="10">
    <location>
        <begin position="562"/>
        <end position="584"/>
    </location>
</feature>
<dbReference type="SMART" id="SM00184">
    <property type="entry name" value="RING"/>
    <property type="match status" value="1"/>
</dbReference>
<feature type="compositionally biased region" description="Basic and acidic residues" evidence="10">
    <location>
        <begin position="619"/>
        <end position="643"/>
    </location>
</feature>
<dbReference type="InParanoid" id="A0A4Q1BHD8"/>
<evidence type="ECO:0000256" key="10">
    <source>
        <dbReference type="SAM" id="MobiDB-lite"/>
    </source>
</evidence>
<dbReference type="SUPFAM" id="SSF57850">
    <property type="entry name" value="RING/U-box"/>
    <property type="match status" value="1"/>
</dbReference>
<evidence type="ECO:0000313" key="12">
    <source>
        <dbReference type="EMBL" id="RXK37011.1"/>
    </source>
</evidence>
<dbReference type="PROSITE" id="PS00518">
    <property type="entry name" value="ZF_RING_1"/>
    <property type="match status" value="1"/>
</dbReference>
<feature type="compositionally biased region" description="Low complexity" evidence="10">
    <location>
        <begin position="567"/>
        <end position="583"/>
    </location>
</feature>
<evidence type="ECO:0000256" key="9">
    <source>
        <dbReference type="PROSITE-ProRule" id="PRU00175"/>
    </source>
</evidence>
<evidence type="ECO:0000256" key="5">
    <source>
        <dbReference type="ARBA" id="ARBA00022771"/>
    </source>
</evidence>
<dbReference type="InterPro" id="IPR017907">
    <property type="entry name" value="Znf_RING_CS"/>
</dbReference>
<evidence type="ECO:0000256" key="2">
    <source>
        <dbReference type="ARBA" id="ARBA00012483"/>
    </source>
</evidence>
<dbReference type="GO" id="GO:0008270">
    <property type="term" value="F:zinc ion binding"/>
    <property type="evidence" value="ECO:0007669"/>
    <property type="project" value="UniProtKB-KW"/>
</dbReference>
<evidence type="ECO:0000256" key="3">
    <source>
        <dbReference type="ARBA" id="ARBA00022679"/>
    </source>
</evidence>
<protein>
    <recommendedName>
        <fullName evidence="2">RING-type E3 ubiquitin transferase</fullName>
        <ecNumber evidence="2">2.3.2.27</ecNumber>
    </recommendedName>
</protein>
<dbReference type="AlphaFoldDB" id="A0A4Q1BHD8"/>
<keyword evidence="4" id="KW-0479">Metal-binding</keyword>
<keyword evidence="13" id="KW-1185">Reference proteome</keyword>
<accession>A0A4Q1BHD8</accession>
<evidence type="ECO:0000256" key="1">
    <source>
        <dbReference type="ARBA" id="ARBA00000900"/>
    </source>
</evidence>
<reference evidence="12 13" key="1">
    <citation type="submission" date="2016-06" db="EMBL/GenBank/DDBJ databases">
        <title>Evolution of pathogenesis and genome organization in the Tremellales.</title>
        <authorList>
            <person name="Cuomo C."/>
            <person name="Litvintseva A."/>
            <person name="Heitman J."/>
            <person name="Chen Y."/>
            <person name="Sun S."/>
            <person name="Springer D."/>
            <person name="Dromer F."/>
            <person name="Young S."/>
            <person name="Zeng Q."/>
            <person name="Chapman S."/>
            <person name="Gujja S."/>
            <person name="Saif S."/>
            <person name="Birren B."/>
        </authorList>
    </citation>
    <scope>NUCLEOTIDE SEQUENCE [LARGE SCALE GENOMIC DNA]</scope>
    <source>
        <strain evidence="12 13">ATCC 28783</strain>
    </source>
</reference>
<comment type="caution">
    <text evidence="12">The sequence shown here is derived from an EMBL/GenBank/DDBJ whole genome shotgun (WGS) entry which is preliminary data.</text>
</comment>